<feature type="domain" description="Centrosomal protein C10orf90 N-terminal" evidence="6">
    <location>
        <begin position="177"/>
        <end position="675"/>
    </location>
</feature>
<dbReference type="GO" id="GO:0005829">
    <property type="term" value="C:cytosol"/>
    <property type="evidence" value="ECO:0007669"/>
    <property type="project" value="Ensembl"/>
</dbReference>
<dbReference type="GO" id="GO:0005813">
    <property type="term" value="C:centrosome"/>
    <property type="evidence" value="ECO:0007669"/>
    <property type="project" value="UniProtKB-SubCell"/>
</dbReference>
<reference evidence="7" key="3">
    <citation type="submission" date="2025-09" db="UniProtKB">
        <authorList>
            <consortium name="Ensembl"/>
        </authorList>
    </citation>
    <scope>IDENTIFICATION</scope>
</reference>
<evidence type="ECO:0000256" key="1">
    <source>
        <dbReference type="ARBA" id="ARBA00004300"/>
    </source>
</evidence>
<reference evidence="7" key="1">
    <citation type="journal article" date="2015" name="Genome Biol. Evol.">
        <title>Physical Mapping and Refinement of the Painted Turtle Genome (Chrysemys picta) Inform Amniote Genome Evolution and Challenge Turtle-Bird Chromosomal Conservation.</title>
        <authorList>
            <person name="Badenhorst D."/>
            <person name="Hillier L.W."/>
            <person name="Literman R."/>
            <person name="Montiel E.E."/>
            <person name="Radhakrishnan S."/>
            <person name="Shen Y."/>
            <person name="Minx P."/>
            <person name="Janes D.E."/>
            <person name="Warren W.C."/>
            <person name="Edwards S.V."/>
            <person name="Valenzuela N."/>
        </authorList>
    </citation>
    <scope>NUCLEOTIDE SEQUENCE [LARGE SCALE GENOMIC DNA]</scope>
</reference>
<dbReference type="Proteomes" id="UP000694380">
    <property type="component" value="Chromosome 6"/>
</dbReference>
<dbReference type="InterPro" id="IPR041179">
    <property type="entry name" value="C10orf90_N"/>
</dbReference>
<dbReference type="GO" id="GO:0005654">
    <property type="term" value="C:nucleoplasm"/>
    <property type="evidence" value="ECO:0007669"/>
    <property type="project" value="Ensembl"/>
</dbReference>
<dbReference type="GO" id="GO:0005814">
    <property type="term" value="C:centriole"/>
    <property type="evidence" value="ECO:0007669"/>
    <property type="project" value="TreeGrafter"/>
</dbReference>
<dbReference type="Ensembl" id="ENSCPBT00000047826.1">
    <property type="protein sequence ID" value="ENSCPBP00000040817.1"/>
    <property type="gene ID" value="ENSCPBG00000028031.1"/>
</dbReference>
<dbReference type="GO" id="GO:0008017">
    <property type="term" value="F:microtubule binding"/>
    <property type="evidence" value="ECO:0007669"/>
    <property type="project" value="TreeGrafter"/>
</dbReference>
<dbReference type="OrthoDB" id="8899035at2759"/>
<comment type="subcellular location">
    <subcellularLocation>
        <location evidence="1">Cytoplasm</location>
        <location evidence="1">Cytoskeleton</location>
        <location evidence="1">Microtubule organizing center</location>
        <location evidence="1">Centrosome</location>
    </subcellularLocation>
</comment>
<protein>
    <submittedName>
        <fullName evidence="7">Chromosome 10 open reading frame 90</fullName>
    </submittedName>
</protein>
<sequence length="804" mass="90444">MLMMGGENPLIIHACRLRRQILAFPVTIATSGRWPSQNKAIKHFNRNRLEITSMPSGERKPMFLNCTDHIQMDLKAKPYTKWTQETKPFVSQIYFTINNSSLEKECCFGIREKQCGANDPKELKSHQHDNAAERESDSTKICKNRREIEKIESHAKVLKMQVEASLASQNTKMISSIVISQLIDETKSKENGSALPMQSVITQPNAYHTKQSLANDSSVNINRAFLLLPSRLGIQASFDDNISRTDSHKKGFASITVTARRVVPPFNNPVQVAVTDSLCLKCWGGDVLMNTTASSNNAGRAQHCKPLHNQESYINRYATRLKVSESYSQVCEGHGDWIFNIDNKENRKFPPGSNHRKKAPVSFTSSVHFKISQHCPNTIYYFDKSLSVCIDQLQIKSQKIHRSILSFNINCSSPRLTPDGADGIANEESIAEILKTKLPEENKTPLRTNSNANLKENNVDTKQTAEKEYLGTACPWKGTSPSDCPAFVDAPKGTNKEDNSDKQCTGNDIKLSIQVPKWSYEAGMQTFSGSHRRQYTKDKYNATAPASLMERAPKNEFRADAGGSLKDRDPSKGTSKSKEIQAQSFLKPKISVSDCVCDIKALSKTALEENDVHRKNQFPKGDYKFCGSVDKIKDCKKSDKQETASRVTTSAAHLPDVPHEKQEAFTQPETYAEPEKIPSSLLTLREALEVHKPQFISRSQERLKKLEHMAQLRKTQQNDTPEKQEGALLPRKLSSASISNKKKQYTVPHPLSGKMNCDCCINIRFVTGFEILVRMQYFYINFGENQTNCCCYPTVNMPTSILMF</sequence>
<evidence type="ECO:0000256" key="3">
    <source>
        <dbReference type="ARBA" id="ARBA00023212"/>
    </source>
</evidence>
<reference evidence="7" key="2">
    <citation type="submission" date="2025-08" db="UniProtKB">
        <authorList>
            <consortium name="Ensembl"/>
        </authorList>
    </citation>
    <scope>IDENTIFICATION</scope>
</reference>
<dbReference type="Pfam" id="PF15309">
    <property type="entry name" value="ALMS_motif"/>
    <property type="match status" value="1"/>
</dbReference>
<accession>A0A8C3IXW0</accession>
<evidence type="ECO:0000313" key="7">
    <source>
        <dbReference type="Ensembl" id="ENSCPBP00000040817.1"/>
    </source>
</evidence>
<feature type="region of interest" description="Disordered" evidence="4">
    <location>
        <begin position="544"/>
        <end position="581"/>
    </location>
</feature>
<feature type="region of interest" description="Disordered" evidence="4">
    <location>
        <begin position="118"/>
        <end position="139"/>
    </location>
</feature>
<gene>
    <name evidence="7" type="primary">C10orf90</name>
</gene>
<name>A0A8C3IXW0_CHRPI</name>
<keyword evidence="3" id="KW-0206">Cytoskeleton</keyword>
<evidence type="ECO:0000313" key="8">
    <source>
        <dbReference type="Proteomes" id="UP000694380"/>
    </source>
</evidence>
<feature type="domain" description="ALMS motif" evidence="5">
    <location>
        <begin position="682"/>
        <end position="754"/>
    </location>
</feature>
<dbReference type="InterPro" id="IPR029299">
    <property type="entry name" value="ALMS_motif"/>
</dbReference>
<dbReference type="AlphaFoldDB" id="A0A8C3IXW0"/>
<evidence type="ECO:0000259" key="5">
    <source>
        <dbReference type="Pfam" id="PF15309"/>
    </source>
</evidence>
<proteinExistence type="predicted"/>
<dbReference type="GeneTree" id="ENSGT00940000153123"/>
<dbReference type="PANTHER" id="PTHR21553:SF24">
    <property type="entry name" value="(E2-INDEPENDENT) E3 UBIQUITIN-CONJUGATING ENZYME FATS"/>
    <property type="match status" value="1"/>
</dbReference>
<keyword evidence="2" id="KW-0963">Cytoplasm</keyword>
<feature type="compositionally biased region" description="Basic and acidic residues" evidence="4">
    <location>
        <begin position="551"/>
        <end position="579"/>
    </location>
</feature>
<evidence type="ECO:0000256" key="4">
    <source>
        <dbReference type="SAM" id="MobiDB-lite"/>
    </source>
</evidence>
<evidence type="ECO:0000259" key="6">
    <source>
        <dbReference type="Pfam" id="PF17730"/>
    </source>
</evidence>
<organism evidence="7 8">
    <name type="scientific">Chrysemys picta bellii</name>
    <name type="common">Western painted turtle</name>
    <name type="synonym">Emys bellii</name>
    <dbReference type="NCBI Taxonomy" id="8478"/>
    <lineage>
        <taxon>Eukaryota</taxon>
        <taxon>Metazoa</taxon>
        <taxon>Chordata</taxon>
        <taxon>Craniata</taxon>
        <taxon>Vertebrata</taxon>
        <taxon>Euteleostomi</taxon>
        <taxon>Archelosauria</taxon>
        <taxon>Testudinata</taxon>
        <taxon>Testudines</taxon>
        <taxon>Cryptodira</taxon>
        <taxon>Durocryptodira</taxon>
        <taxon>Testudinoidea</taxon>
        <taxon>Emydidae</taxon>
        <taxon>Chrysemys</taxon>
    </lineage>
</organism>
<dbReference type="Pfam" id="PF17730">
    <property type="entry name" value="Centro_C10orf90"/>
    <property type="match status" value="1"/>
</dbReference>
<dbReference type="PANTHER" id="PTHR21553">
    <property type="entry name" value="ALMS1-RELATED"/>
    <property type="match status" value="1"/>
</dbReference>
<dbReference type="GO" id="GO:0046599">
    <property type="term" value="P:regulation of centriole replication"/>
    <property type="evidence" value="ECO:0007669"/>
    <property type="project" value="TreeGrafter"/>
</dbReference>
<keyword evidence="8" id="KW-1185">Reference proteome</keyword>
<evidence type="ECO:0000256" key="2">
    <source>
        <dbReference type="ARBA" id="ARBA00022490"/>
    </source>
</evidence>